<reference evidence="1" key="1">
    <citation type="journal article" date="2019" name="BMC Genomics">
        <title>A new reference genome for Sorghum bicolor reveals high levels of sequence similarity between sweet and grain genotypes: implications for the genetics of sugar metabolism.</title>
        <authorList>
            <person name="Cooper E.A."/>
            <person name="Brenton Z.W."/>
            <person name="Flinn B.S."/>
            <person name="Jenkins J."/>
            <person name="Shu S."/>
            <person name="Flowers D."/>
            <person name="Luo F."/>
            <person name="Wang Y."/>
            <person name="Xia P."/>
            <person name="Barry K."/>
            <person name="Daum C."/>
            <person name="Lipzen A."/>
            <person name="Yoshinaga Y."/>
            <person name="Schmutz J."/>
            <person name="Saski C."/>
            <person name="Vermerris W."/>
            <person name="Kresovich S."/>
        </authorList>
    </citation>
    <scope>NUCLEOTIDE SEQUENCE</scope>
</reference>
<gene>
    <name evidence="1" type="ORF">BDA96_01G488500</name>
</gene>
<dbReference type="Proteomes" id="UP000807115">
    <property type="component" value="Chromosome 1"/>
</dbReference>
<accession>A0A921S5W2</accession>
<proteinExistence type="predicted"/>
<protein>
    <submittedName>
        <fullName evidence="1">Uncharacterized protein</fullName>
    </submittedName>
</protein>
<sequence length="131" mass="14974">MLWHGMAMALAWRAGNVPSRYRPVLQAPQVPRSCDRVRFDDEMVEKRCTLAVGRGSSNRREQTQQTENVVVEYDNNYLVSHWLGLAASFFDRLHTANAGTGRSIYHEGEVNASFCFHLFTLDNKTGVREVR</sequence>
<name>A0A921S5W2_SORBI</name>
<dbReference type="EMBL" id="CM027680">
    <property type="protein sequence ID" value="KAG0552198.1"/>
    <property type="molecule type" value="Genomic_DNA"/>
</dbReference>
<comment type="caution">
    <text evidence="1">The sequence shown here is derived from an EMBL/GenBank/DDBJ whole genome shotgun (WGS) entry which is preliminary data.</text>
</comment>
<reference evidence="1" key="2">
    <citation type="submission" date="2020-10" db="EMBL/GenBank/DDBJ databases">
        <authorList>
            <person name="Cooper E.A."/>
            <person name="Brenton Z.W."/>
            <person name="Flinn B.S."/>
            <person name="Jenkins J."/>
            <person name="Shu S."/>
            <person name="Flowers D."/>
            <person name="Luo F."/>
            <person name="Wang Y."/>
            <person name="Xia P."/>
            <person name="Barry K."/>
            <person name="Daum C."/>
            <person name="Lipzen A."/>
            <person name="Yoshinaga Y."/>
            <person name="Schmutz J."/>
            <person name="Saski C."/>
            <person name="Vermerris W."/>
            <person name="Kresovich S."/>
        </authorList>
    </citation>
    <scope>NUCLEOTIDE SEQUENCE</scope>
</reference>
<organism evidence="1 2">
    <name type="scientific">Sorghum bicolor</name>
    <name type="common">Sorghum</name>
    <name type="synonym">Sorghum vulgare</name>
    <dbReference type="NCBI Taxonomy" id="4558"/>
    <lineage>
        <taxon>Eukaryota</taxon>
        <taxon>Viridiplantae</taxon>
        <taxon>Streptophyta</taxon>
        <taxon>Embryophyta</taxon>
        <taxon>Tracheophyta</taxon>
        <taxon>Spermatophyta</taxon>
        <taxon>Magnoliopsida</taxon>
        <taxon>Liliopsida</taxon>
        <taxon>Poales</taxon>
        <taxon>Poaceae</taxon>
        <taxon>PACMAD clade</taxon>
        <taxon>Panicoideae</taxon>
        <taxon>Andropogonodae</taxon>
        <taxon>Andropogoneae</taxon>
        <taxon>Sorghinae</taxon>
        <taxon>Sorghum</taxon>
    </lineage>
</organism>
<evidence type="ECO:0000313" key="1">
    <source>
        <dbReference type="EMBL" id="KAG0552198.1"/>
    </source>
</evidence>
<evidence type="ECO:0000313" key="2">
    <source>
        <dbReference type="Proteomes" id="UP000807115"/>
    </source>
</evidence>
<dbReference type="AlphaFoldDB" id="A0A921S5W2"/>